<feature type="region of interest" description="Disordered" evidence="1">
    <location>
        <begin position="338"/>
        <end position="383"/>
    </location>
</feature>
<reference evidence="2" key="1">
    <citation type="submission" date="2023-02" db="EMBL/GenBank/DDBJ databases">
        <title>Genome of toxic invasive species Heracleum sosnowskyi carries increased number of genes despite the absence of recent whole-genome duplications.</title>
        <authorList>
            <person name="Schelkunov M."/>
            <person name="Shtratnikova V."/>
            <person name="Makarenko M."/>
            <person name="Klepikova A."/>
            <person name="Omelchenko D."/>
            <person name="Novikova G."/>
            <person name="Obukhova E."/>
            <person name="Bogdanov V."/>
            <person name="Penin A."/>
            <person name="Logacheva M."/>
        </authorList>
    </citation>
    <scope>NUCLEOTIDE SEQUENCE</scope>
    <source>
        <strain evidence="2">Hsosn_3</strain>
        <tissue evidence="2">Leaf</tissue>
    </source>
</reference>
<feature type="compositionally biased region" description="Polar residues" evidence="1">
    <location>
        <begin position="243"/>
        <end position="258"/>
    </location>
</feature>
<organism evidence="2 3">
    <name type="scientific">Heracleum sosnowskyi</name>
    <dbReference type="NCBI Taxonomy" id="360622"/>
    <lineage>
        <taxon>Eukaryota</taxon>
        <taxon>Viridiplantae</taxon>
        <taxon>Streptophyta</taxon>
        <taxon>Embryophyta</taxon>
        <taxon>Tracheophyta</taxon>
        <taxon>Spermatophyta</taxon>
        <taxon>Magnoliopsida</taxon>
        <taxon>eudicotyledons</taxon>
        <taxon>Gunneridae</taxon>
        <taxon>Pentapetalae</taxon>
        <taxon>asterids</taxon>
        <taxon>campanulids</taxon>
        <taxon>Apiales</taxon>
        <taxon>Apiaceae</taxon>
        <taxon>Apioideae</taxon>
        <taxon>apioid superclade</taxon>
        <taxon>Tordylieae</taxon>
        <taxon>Tordyliinae</taxon>
        <taxon>Heracleum</taxon>
    </lineage>
</organism>
<evidence type="ECO:0000313" key="3">
    <source>
        <dbReference type="Proteomes" id="UP001237642"/>
    </source>
</evidence>
<dbReference type="EMBL" id="JAUIZM010000008">
    <property type="protein sequence ID" value="KAK1369351.1"/>
    <property type="molecule type" value="Genomic_DNA"/>
</dbReference>
<evidence type="ECO:0000256" key="1">
    <source>
        <dbReference type="SAM" id="MobiDB-lite"/>
    </source>
</evidence>
<gene>
    <name evidence="2" type="ORF">POM88_035443</name>
</gene>
<protein>
    <submittedName>
        <fullName evidence="2">Uncharacterized protein</fullName>
    </submittedName>
</protein>
<feature type="compositionally biased region" description="Low complexity" evidence="1">
    <location>
        <begin position="591"/>
        <end position="606"/>
    </location>
</feature>
<feature type="compositionally biased region" description="Polar residues" evidence="1">
    <location>
        <begin position="338"/>
        <end position="353"/>
    </location>
</feature>
<feature type="region of interest" description="Disordered" evidence="1">
    <location>
        <begin position="243"/>
        <end position="318"/>
    </location>
</feature>
<keyword evidence="3" id="KW-1185">Reference proteome</keyword>
<evidence type="ECO:0000313" key="2">
    <source>
        <dbReference type="EMBL" id="KAK1369351.1"/>
    </source>
</evidence>
<dbReference type="AlphaFoldDB" id="A0AAD8HLH0"/>
<dbReference type="Proteomes" id="UP001237642">
    <property type="component" value="Unassembled WGS sequence"/>
</dbReference>
<feature type="compositionally biased region" description="Basic and acidic residues" evidence="1">
    <location>
        <begin position="295"/>
        <end position="309"/>
    </location>
</feature>
<feature type="compositionally biased region" description="Basic and acidic residues" evidence="1">
    <location>
        <begin position="581"/>
        <end position="590"/>
    </location>
</feature>
<proteinExistence type="predicted"/>
<reference evidence="2" key="2">
    <citation type="submission" date="2023-05" db="EMBL/GenBank/DDBJ databases">
        <authorList>
            <person name="Schelkunov M.I."/>
        </authorList>
    </citation>
    <scope>NUCLEOTIDE SEQUENCE</scope>
    <source>
        <strain evidence="2">Hsosn_3</strain>
        <tissue evidence="2">Leaf</tissue>
    </source>
</reference>
<feature type="region of interest" description="Disordered" evidence="1">
    <location>
        <begin position="579"/>
        <end position="616"/>
    </location>
</feature>
<accession>A0AAD8HLH0</accession>
<sequence>MSLTGFTYEKNNFTALVDFKEKNASYHTMMRFFQNYKLSKAMFEPPTLYFEVIEAIWESAVFDSVNATITFVLQGKEHVINSDIIYACLNLPDNSRLEKHSDTDIINMLNLINYALPTDNLSKIRRKCMVKEWSFFFDAILKVFSGKISNYDAVTFSMLDITYMLLSDSFYNLGSLILYELGVWVQNKRVLEDLNRVNHNREVQLVYPPIFNAAQEARVSQVISSTVPTSVVHSLISSATMEAGTVQQPPTQVATSKISKSKSRKPTLGASQKAHVAKTTQALEGSVKEVVSGEGRGEHQINPKNKEGEISVSNPSHPVSFQKDAVVEKETITSLVASSQKDVAIENSPQPGTQHKRDRDTRSPTDTTMAYTRRKRSKQSWVTQGSDIVPMAPSQIQFDVAPKNVESQPHSLIIQTETEAPSSPTLSLDVDMIHTSIPDSPSLTFLEKPHSEIGGHHLLDDLLDPQSIISQTLAPCVALNLKSISTDSALVSISRATSFPSSTDISHPLTSVCLSTDMPQSSYPLIYTSTTSTDTPSTVALQTLNISTSSVDELVVVQTLLGLSEGSEATESERLVCNQAKGEEEKERHTTSSSLVRVSTESSTLVGEGEGVRGVS</sequence>
<comment type="caution">
    <text evidence="2">The sequence shown here is derived from an EMBL/GenBank/DDBJ whole genome shotgun (WGS) entry which is preliminary data.</text>
</comment>
<name>A0AAD8HLH0_9APIA</name>